<organism evidence="1 2">
    <name type="scientific">Peronosclerospora sorghi</name>
    <dbReference type="NCBI Taxonomy" id="230839"/>
    <lineage>
        <taxon>Eukaryota</taxon>
        <taxon>Sar</taxon>
        <taxon>Stramenopiles</taxon>
        <taxon>Oomycota</taxon>
        <taxon>Peronosporomycetes</taxon>
        <taxon>Peronosporales</taxon>
        <taxon>Peronosporaceae</taxon>
        <taxon>Peronosclerospora</taxon>
    </lineage>
</organism>
<comment type="caution">
    <text evidence="1">The sequence shown here is derived from an EMBL/GenBank/DDBJ whole genome shotgun (WGS) entry which is preliminary data.</text>
</comment>
<name>A0ACC0VQX8_9STRA</name>
<dbReference type="Proteomes" id="UP001163321">
    <property type="component" value="Chromosome 8"/>
</dbReference>
<gene>
    <name evidence="1" type="ORF">PsorP6_004561</name>
</gene>
<dbReference type="EMBL" id="CM047587">
    <property type="protein sequence ID" value="KAI9908344.1"/>
    <property type="molecule type" value="Genomic_DNA"/>
</dbReference>
<keyword evidence="2" id="KW-1185">Reference proteome</keyword>
<evidence type="ECO:0000313" key="2">
    <source>
        <dbReference type="Proteomes" id="UP001163321"/>
    </source>
</evidence>
<sequence length="92" mass="10281">MQVAIKAVRHGRAEEVRQGKNATTKLRNGRLERVKTLLEAFSGIPLIAESLVDIMDAMAVSITGLANLTSQLRDLLLQFSLRRVLHIIMWSV</sequence>
<protein>
    <submittedName>
        <fullName evidence="1">Uncharacterized protein</fullName>
    </submittedName>
</protein>
<proteinExistence type="predicted"/>
<evidence type="ECO:0000313" key="1">
    <source>
        <dbReference type="EMBL" id="KAI9908344.1"/>
    </source>
</evidence>
<reference evidence="1 2" key="1">
    <citation type="journal article" date="2022" name="bioRxiv">
        <title>The genome of the oomycete Peronosclerospora sorghi, a cosmopolitan pathogen of maize and sorghum, is inflated with dispersed pseudogenes.</title>
        <authorList>
            <person name="Fletcher K."/>
            <person name="Martin F."/>
            <person name="Isakeit T."/>
            <person name="Cavanaugh K."/>
            <person name="Magill C."/>
            <person name="Michelmore R."/>
        </authorList>
    </citation>
    <scope>NUCLEOTIDE SEQUENCE [LARGE SCALE GENOMIC DNA]</scope>
    <source>
        <strain evidence="1">P6</strain>
    </source>
</reference>
<accession>A0ACC0VQX8</accession>